<accession>A0ABR9ZYD0</accession>
<keyword evidence="2" id="KW-1185">Reference proteome</keyword>
<dbReference type="Gene3D" id="3.30.2020.10">
    <property type="entry name" value="NE0471-like N-terminal domain"/>
    <property type="match status" value="1"/>
</dbReference>
<dbReference type="InterPro" id="IPR018841">
    <property type="entry name" value="DUF2442"/>
</dbReference>
<dbReference type="SUPFAM" id="SSF143880">
    <property type="entry name" value="NE0471 N-terminal domain-like"/>
    <property type="match status" value="1"/>
</dbReference>
<organism evidence="1 2">
    <name type="scientific">Fusibacter ferrireducens</name>
    <dbReference type="NCBI Taxonomy" id="2785058"/>
    <lineage>
        <taxon>Bacteria</taxon>
        <taxon>Bacillati</taxon>
        <taxon>Bacillota</taxon>
        <taxon>Clostridia</taxon>
        <taxon>Eubacteriales</taxon>
        <taxon>Eubacteriales Family XII. Incertae Sedis</taxon>
        <taxon>Fusibacter</taxon>
    </lineage>
</organism>
<dbReference type="Proteomes" id="UP000614200">
    <property type="component" value="Unassembled WGS sequence"/>
</dbReference>
<comment type="caution">
    <text evidence="1">The sequence shown here is derived from an EMBL/GenBank/DDBJ whole genome shotgun (WGS) entry which is preliminary data.</text>
</comment>
<name>A0ABR9ZYD0_9FIRM</name>
<proteinExistence type="predicted"/>
<protein>
    <submittedName>
        <fullName evidence="1">DUF2442 domain-containing protein</fullName>
    </submittedName>
</protein>
<reference evidence="1 2" key="1">
    <citation type="submission" date="2020-11" db="EMBL/GenBank/DDBJ databases">
        <title>Fusibacter basophilias sp. nov.</title>
        <authorList>
            <person name="Qiu D."/>
        </authorList>
    </citation>
    <scope>NUCLEOTIDE SEQUENCE [LARGE SCALE GENOMIC DNA]</scope>
    <source>
        <strain evidence="1 2">Q10-2</strain>
    </source>
</reference>
<sequence length="77" mass="9342">MSKMINVIPNEDYTLLIELDNQHKIIYDFKPRLQTVRFCSLEAIERFKKVEVRYGHTLYWSDFCQISLDEILEMIKK</sequence>
<dbReference type="Pfam" id="PF10387">
    <property type="entry name" value="DUF2442"/>
    <property type="match status" value="1"/>
</dbReference>
<gene>
    <name evidence="1" type="ORF">ISU02_20390</name>
</gene>
<dbReference type="EMBL" id="JADKNH010000016">
    <property type="protein sequence ID" value="MBF4695459.1"/>
    <property type="molecule type" value="Genomic_DNA"/>
</dbReference>
<evidence type="ECO:0000313" key="1">
    <source>
        <dbReference type="EMBL" id="MBF4695459.1"/>
    </source>
</evidence>
<dbReference type="RefSeq" id="WP_194703698.1">
    <property type="nucleotide sequence ID" value="NZ_JADKNH010000016.1"/>
</dbReference>
<dbReference type="InterPro" id="IPR036782">
    <property type="entry name" value="NE0471-like_N"/>
</dbReference>
<evidence type="ECO:0000313" key="2">
    <source>
        <dbReference type="Proteomes" id="UP000614200"/>
    </source>
</evidence>